<evidence type="ECO:0000313" key="2">
    <source>
        <dbReference type="EMBL" id="KAB8300875.1"/>
    </source>
</evidence>
<name>A0A5N6KBY2_MONLA</name>
<keyword evidence="3" id="KW-1185">Reference proteome</keyword>
<gene>
    <name evidence="2" type="ORF">EYC80_002803</name>
</gene>
<feature type="compositionally biased region" description="Pro residues" evidence="1">
    <location>
        <begin position="151"/>
        <end position="164"/>
    </location>
</feature>
<dbReference type="OrthoDB" id="3543749at2759"/>
<accession>A0A5N6KBY2</accession>
<dbReference type="Proteomes" id="UP000326757">
    <property type="component" value="Unassembled WGS sequence"/>
</dbReference>
<evidence type="ECO:0000256" key="1">
    <source>
        <dbReference type="SAM" id="MobiDB-lite"/>
    </source>
</evidence>
<protein>
    <submittedName>
        <fullName evidence="2">Uncharacterized protein</fullName>
    </submittedName>
</protein>
<dbReference type="AlphaFoldDB" id="A0A5N6KBY2"/>
<feature type="compositionally biased region" description="Low complexity" evidence="1">
    <location>
        <begin position="190"/>
        <end position="201"/>
    </location>
</feature>
<organism evidence="2 3">
    <name type="scientific">Monilinia laxa</name>
    <name type="common">Brown rot fungus</name>
    <name type="synonym">Sclerotinia laxa</name>
    <dbReference type="NCBI Taxonomy" id="61186"/>
    <lineage>
        <taxon>Eukaryota</taxon>
        <taxon>Fungi</taxon>
        <taxon>Dikarya</taxon>
        <taxon>Ascomycota</taxon>
        <taxon>Pezizomycotina</taxon>
        <taxon>Leotiomycetes</taxon>
        <taxon>Helotiales</taxon>
        <taxon>Sclerotiniaceae</taxon>
        <taxon>Monilinia</taxon>
    </lineage>
</organism>
<evidence type="ECO:0000313" key="3">
    <source>
        <dbReference type="Proteomes" id="UP000326757"/>
    </source>
</evidence>
<feature type="region of interest" description="Disordered" evidence="1">
    <location>
        <begin position="147"/>
        <end position="201"/>
    </location>
</feature>
<proteinExistence type="predicted"/>
<reference evidence="2 3" key="1">
    <citation type="submission" date="2019-06" db="EMBL/GenBank/DDBJ databases">
        <title>Genome Sequence of the Brown Rot Fungal Pathogen Monilinia laxa.</title>
        <authorList>
            <person name="De Miccolis Angelini R.M."/>
            <person name="Landi L."/>
            <person name="Abate D."/>
            <person name="Pollastro S."/>
            <person name="Romanazzi G."/>
            <person name="Faretra F."/>
        </authorList>
    </citation>
    <scope>NUCLEOTIDE SEQUENCE [LARGE SCALE GENOMIC DNA]</scope>
    <source>
        <strain evidence="2 3">Mlax316</strain>
    </source>
</reference>
<sequence length="201" mass="22190">MAQNHQADEPVERELYQLPGRINIRARTLPEQHIIYYQGIRVPQFATITQISISADYEFFHVNFGPYYLPNDYPSVPYPADVGMQWIGYLAPNPELPVPQDCVAFYINPYDINGPRSIPPHLPPEAPVAVFPPPVIRHTQVINQQIAGSMAPPPPPRPKCPAPPFQAFRPPAQHSGSEEVIGSLSGGVNGLQNSLLNSGNP</sequence>
<dbReference type="EMBL" id="VIGI01000004">
    <property type="protein sequence ID" value="KAB8300875.1"/>
    <property type="molecule type" value="Genomic_DNA"/>
</dbReference>
<comment type="caution">
    <text evidence="2">The sequence shown here is derived from an EMBL/GenBank/DDBJ whole genome shotgun (WGS) entry which is preliminary data.</text>
</comment>